<dbReference type="PROSITE" id="PS51384">
    <property type="entry name" value="FAD_FR"/>
    <property type="match status" value="1"/>
</dbReference>
<feature type="binding site" evidence="12">
    <location>
        <position position="607"/>
    </location>
    <ligand>
        <name>FAD</name>
        <dbReference type="ChEBI" id="CHEBI:57692"/>
    </ligand>
</feature>
<dbReference type="NCBIfam" id="TIGR01931">
    <property type="entry name" value="cysJ"/>
    <property type="match status" value="1"/>
</dbReference>
<dbReference type="InterPro" id="IPR001094">
    <property type="entry name" value="Flavdoxin-like"/>
</dbReference>
<evidence type="ECO:0000313" key="16">
    <source>
        <dbReference type="Proteomes" id="UP000006334"/>
    </source>
</evidence>
<dbReference type="Gene3D" id="1.20.990.10">
    <property type="entry name" value="NADPH-cytochrome p450 Reductase, Chain A, domain 3"/>
    <property type="match status" value="1"/>
</dbReference>
<dbReference type="InterPro" id="IPR017927">
    <property type="entry name" value="FAD-bd_FR_type"/>
</dbReference>
<dbReference type="STRING" id="1127673.GLIP_3341"/>
<proteinExistence type="predicted"/>
<dbReference type="InterPro" id="IPR001709">
    <property type="entry name" value="Flavoprot_Pyr_Nucl_cyt_Rdtase"/>
</dbReference>
<dbReference type="GO" id="GO:0070814">
    <property type="term" value="P:hydrogen sulfide biosynthetic process"/>
    <property type="evidence" value="ECO:0007669"/>
    <property type="project" value="UniProtKB-UniPathway"/>
</dbReference>
<comment type="cofactor">
    <cofactor evidence="11 12">
        <name>FAD</name>
        <dbReference type="ChEBI" id="CHEBI:57692"/>
    </cofactor>
    <text evidence="11 12">Binds 1 FAD per subunit.</text>
</comment>
<dbReference type="GO" id="GO:0050660">
    <property type="term" value="F:flavin adenine dinucleotide binding"/>
    <property type="evidence" value="ECO:0007669"/>
    <property type="project" value="InterPro"/>
</dbReference>
<feature type="binding site" evidence="12">
    <location>
        <begin position="533"/>
        <end position="537"/>
    </location>
    <ligand>
        <name>NADP(+)</name>
        <dbReference type="ChEBI" id="CHEBI:58349"/>
    </ligand>
</feature>
<dbReference type="Gene3D" id="3.40.50.360">
    <property type="match status" value="1"/>
</dbReference>
<dbReference type="Gene3D" id="3.40.50.80">
    <property type="entry name" value="Nucleotide-binding domain of ferredoxin-NADP reductase (FNR) module"/>
    <property type="match status" value="1"/>
</dbReference>
<dbReference type="eggNOG" id="COG0369">
    <property type="taxonomic scope" value="Bacteria"/>
</dbReference>
<evidence type="ECO:0000313" key="15">
    <source>
        <dbReference type="EMBL" id="GAC15955.1"/>
    </source>
</evidence>
<feature type="binding site" evidence="12">
    <location>
        <begin position="121"/>
        <end position="124"/>
    </location>
    <ligand>
        <name>FMN</name>
        <dbReference type="ChEBI" id="CHEBI:58210"/>
    </ligand>
</feature>
<dbReference type="GO" id="GO:0004783">
    <property type="term" value="F:sulfite reductase (NADPH) activity"/>
    <property type="evidence" value="ECO:0007669"/>
    <property type="project" value="UniProtKB-EC"/>
</dbReference>
<feature type="domain" description="Flavodoxin-like" evidence="13">
    <location>
        <begin position="68"/>
        <end position="206"/>
    </location>
</feature>
<evidence type="ECO:0000256" key="11">
    <source>
        <dbReference type="PIRNR" id="PIRNR000207"/>
    </source>
</evidence>
<dbReference type="SUPFAM" id="SSF63380">
    <property type="entry name" value="Riboflavin synthase domain-like"/>
    <property type="match status" value="1"/>
</dbReference>
<keyword evidence="7 11" id="KW-0249">Electron transport</keyword>
<dbReference type="GO" id="GO:0019344">
    <property type="term" value="P:cysteine biosynthetic process"/>
    <property type="evidence" value="ECO:0007669"/>
    <property type="project" value="UniProtKB-KW"/>
</dbReference>
<evidence type="ECO:0000256" key="2">
    <source>
        <dbReference type="ARBA" id="ARBA00022605"/>
    </source>
</evidence>
<keyword evidence="16" id="KW-1185">Reference proteome</keyword>
<dbReference type="InterPro" id="IPR029039">
    <property type="entry name" value="Flavoprotein-like_sf"/>
</dbReference>
<dbReference type="PRINTS" id="PR00371">
    <property type="entry name" value="FPNCR"/>
</dbReference>
<feature type="domain" description="FAD-binding FR-type" evidence="14">
    <location>
        <begin position="242"/>
        <end position="456"/>
    </location>
</feature>
<dbReference type="InterPro" id="IPR003097">
    <property type="entry name" value="CysJ-like_FAD-binding"/>
</dbReference>
<dbReference type="InterPro" id="IPR023173">
    <property type="entry name" value="NADPH_Cyt_P450_Rdtase_alpha"/>
</dbReference>
<dbReference type="EC" id="1.8.1.2" evidence="11"/>
<keyword evidence="4 11" id="KW-0288">FMN</keyword>
<dbReference type="UniPathway" id="UPA00140">
    <property type="reaction ID" value="UER00207"/>
</dbReference>
<dbReference type="RefSeq" id="WP_008845759.1">
    <property type="nucleotide sequence ID" value="NZ_BAEN01000065.1"/>
</dbReference>
<evidence type="ECO:0000256" key="8">
    <source>
        <dbReference type="ARBA" id="ARBA00023002"/>
    </source>
</evidence>
<comment type="pathway">
    <text evidence="11">Sulfur metabolism; hydrogen sulfide biosynthesis; hydrogen sulfide from sulfite (NADPH route): step 1/1.</text>
</comment>
<dbReference type="InterPro" id="IPR001433">
    <property type="entry name" value="OxRdtase_FAD/NAD-bd"/>
</dbReference>
<evidence type="ECO:0000259" key="13">
    <source>
        <dbReference type="PROSITE" id="PS50902"/>
    </source>
</evidence>
<protein>
    <recommendedName>
        <fullName evidence="11">Sulfite reductase [NADPH] flavoprotein alpha-component</fullName>
        <shortName evidence="11">SiR-FP</shortName>
        <ecNumber evidence="11">1.8.1.2</ecNumber>
    </recommendedName>
</protein>
<name>K6YXJ3_9ALTE</name>
<feature type="binding site" evidence="12">
    <location>
        <begin position="74"/>
        <end position="79"/>
    </location>
    <ligand>
        <name>FMN</name>
        <dbReference type="ChEBI" id="CHEBI:58210"/>
    </ligand>
</feature>
<accession>K6YXJ3</accession>
<dbReference type="Proteomes" id="UP000006334">
    <property type="component" value="Unassembled WGS sequence"/>
</dbReference>
<feature type="binding site" evidence="12">
    <location>
        <begin position="427"/>
        <end position="430"/>
    </location>
    <ligand>
        <name>FAD</name>
        <dbReference type="ChEBI" id="CHEBI:57692"/>
    </ligand>
</feature>
<dbReference type="GO" id="GO:0005829">
    <property type="term" value="C:cytosol"/>
    <property type="evidence" value="ECO:0007669"/>
    <property type="project" value="TreeGrafter"/>
</dbReference>
<keyword evidence="3 11" id="KW-0285">Flavoprotein</keyword>
<evidence type="ECO:0000256" key="7">
    <source>
        <dbReference type="ARBA" id="ARBA00022982"/>
    </source>
</evidence>
<feature type="binding site" evidence="12">
    <location>
        <position position="364"/>
    </location>
    <ligand>
        <name>FAD</name>
        <dbReference type="ChEBI" id="CHEBI:57692"/>
    </ligand>
</feature>
<evidence type="ECO:0000259" key="14">
    <source>
        <dbReference type="PROSITE" id="PS51384"/>
    </source>
</evidence>
<feature type="binding site" evidence="12">
    <location>
        <position position="569"/>
    </location>
    <ligand>
        <name>NADP(+)</name>
        <dbReference type="ChEBI" id="CHEBI:58349"/>
    </ligand>
</feature>
<evidence type="ECO:0000256" key="4">
    <source>
        <dbReference type="ARBA" id="ARBA00022643"/>
    </source>
</evidence>
<comment type="function">
    <text evidence="11">Component of the sulfite reductase complex that catalyzes the 6-electron reduction of sulfite to sulfide. This is one of several activities required for the biosynthesis of L-cysteine from sulfate. The flavoprotein component catalyzes the electron flow from NADPH -&gt; FAD -&gt; FMN to the hemoprotein component.</text>
</comment>
<keyword evidence="9 11" id="KW-0198">Cysteine biosynthesis</keyword>
<dbReference type="InterPro" id="IPR010199">
    <property type="entry name" value="CysJ"/>
</dbReference>
<dbReference type="PANTHER" id="PTHR19384:SF128">
    <property type="entry name" value="NADPH OXIDOREDUCTASE A"/>
    <property type="match status" value="1"/>
</dbReference>
<gene>
    <name evidence="15" type="primary">cysJ</name>
    <name evidence="15" type="ORF">GLIP_3341</name>
</gene>
<evidence type="ECO:0000256" key="1">
    <source>
        <dbReference type="ARBA" id="ARBA00022448"/>
    </source>
</evidence>
<keyword evidence="2 11" id="KW-0028">Amino-acid biosynthesis</keyword>
<sequence>MSSKNNQALVPTAVINDSQWQKINSAIAPLNNDQLTWMSGYLAGLAHQQSGIHAVAPASSASVAEKQLTILYGSQTGNAKGVAQDYKEKAQHAGLKVNLLSMADYKAKQLKNETHLLIVVSTHGEGDAPDDAIELHEFVGSKKAPKLPDLNFAVVGLGDSSYEFFCQTAKDFDARLEALGGKRLTPRVDCDVDYETVTNAFFDQIAIQLKEEFAASQTRVEQTSTVAGVASLATGKSEYTKKSPFTATLLESQKITGRDSVKDIRHVEISLEDSGIQYQPGDALGIWFSNDELLVDELLSLVEVDANEQVTVGDQTISIKTALIEKFELTLSYPTFVKSYLDSAPNEKLQALFEDKAQLRDYLADKQIVDIVVDFPAKITAEQLARALRPITPRLYSIASSQAEVDDEVHLTVAMVEYDVNGNVRNGSASHFLGKRLEEGQEVKVFVEHNNNFRLPQNPDTPVIMVGPGTGIAPFRAFMQQRAEDEAEGKNWLFFGNPNYTQDFLYQTEWQRFVKDGVVDKVTLAFSRDQEQKVYVQHRLLENGAELYEWLEQGAHFYVCGDATHMAKDVHDALLTVIQEHGGKSAEEAEAYLTEMRRGKRYQKDVY</sequence>
<dbReference type="FunFam" id="3.40.50.80:FF:000001">
    <property type="entry name" value="NADPH--cytochrome P450 reductase 1"/>
    <property type="match status" value="1"/>
</dbReference>
<dbReference type="Pfam" id="PF00175">
    <property type="entry name" value="NAD_binding_1"/>
    <property type="match status" value="1"/>
</dbReference>
<feature type="binding site" evidence="12">
    <location>
        <begin position="157"/>
        <end position="166"/>
    </location>
    <ligand>
        <name>FMN</name>
        <dbReference type="ChEBI" id="CHEBI:58210"/>
    </ligand>
</feature>
<dbReference type="EMBL" id="BAEN01000065">
    <property type="protein sequence ID" value="GAC15955.1"/>
    <property type="molecule type" value="Genomic_DNA"/>
</dbReference>
<keyword evidence="1 11" id="KW-0813">Transport</keyword>
<evidence type="ECO:0000256" key="5">
    <source>
        <dbReference type="ARBA" id="ARBA00022827"/>
    </source>
</evidence>
<comment type="caution">
    <text evidence="15">The sequence shown here is derived from an EMBL/GenBank/DDBJ whole genome shotgun (WGS) entry which is preliminary data.</text>
</comment>
<comment type="subunit">
    <text evidence="11">Alpha(8)-beta(8). The alpha component is a flavoprotein, the beta component is a hemoprotein.</text>
</comment>
<dbReference type="OrthoDB" id="9816402at2"/>
<keyword evidence="5 11" id="KW-0274">FAD</keyword>
<keyword evidence="6 11" id="KW-0521">NADP</keyword>
<feature type="binding site" evidence="12">
    <location>
        <position position="418"/>
    </location>
    <ligand>
        <name>FAD</name>
        <dbReference type="ChEBI" id="CHEBI:57692"/>
    </ligand>
</feature>
<evidence type="ECO:0000256" key="12">
    <source>
        <dbReference type="PIRSR" id="PIRSR000207-1"/>
    </source>
</evidence>
<reference evidence="15 16" key="1">
    <citation type="journal article" date="2017" name="Antonie Van Leeuwenhoek">
        <title>Rhizobium rhizosphaerae sp. nov., a novel species isolated from rice rhizosphere.</title>
        <authorList>
            <person name="Zhao J.J."/>
            <person name="Zhang J."/>
            <person name="Zhang R.J."/>
            <person name="Zhang C.W."/>
            <person name="Yin H.Q."/>
            <person name="Zhang X.X."/>
        </authorList>
    </citation>
    <scope>NUCLEOTIDE SEQUENCE [LARGE SCALE GENOMIC DNA]</scope>
    <source>
        <strain evidence="15 16">E3</strain>
    </source>
</reference>
<feature type="binding site" evidence="12">
    <location>
        <begin position="527"/>
        <end position="528"/>
    </location>
    <ligand>
        <name>NADP(+)</name>
        <dbReference type="ChEBI" id="CHEBI:58349"/>
    </ligand>
</feature>
<evidence type="ECO:0000256" key="3">
    <source>
        <dbReference type="ARBA" id="ARBA00022630"/>
    </source>
</evidence>
<dbReference type="Gene3D" id="2.40.30.10">
    <property type="entry name" value="Translation factors"/>
    <property type="match status" value="1"/>
</dbReference>
<evidence type="ECO:0000256" key="6">
    <source>
        <dbReference type="ARBA" id="ARBA00022857"/>
    </source>
</evidence>
<dbReference type="Pfam" id="PF00667">
    <property type="entry name" value="FAD_binding_1"/>
    <property type="match status" value="1"/>
</dbReference>
<dbReference type="PROSITE" id="PS50902">
    <property type="entry name" value="FLAVODOXIN_LIKE"/>
    <property type="match status" value="1"/>
</dbReference>
<dbReference type="AlphaFoldDB" id="K6YXJ3"/>
<evidence type="ECO:0000256" key="10">
    <source>
        <dbReference type="ARBA" id="ARBA00052219"/>
    </source>
</evidence>
<comment type="catalytic activity">
    <reaction evidence="10 11">
        <text>hydrogen sulfide + 3 NADP(+) + 3 H2O = sulfite + 3 NADPH + 4 H(+)</text>
        <dbReference type="Rhea" id="RHEA:13801"/>
        <dbReference type="ChEBI" id="CHEBI:15377"/>
        <dbReference type="ChEBI" id="CHEBI:15378"/>
        <dbReference type="ChEBI" id="CHEBI:17359"/>
        <dbReference type="ChEBI" id="CHEBI:29919"/>
        <dbReference type="ChEBI" id="CHEBI:57783"/>
        <dbReference type="ChEBI" id="CHEBI:58349"/>
        <dbReference type="EC" id="1.8.1.2"/>
    </reaction>
</comment>
<evidence type="ECO:0000256" key="9">
    <source>
        <dbReference type="ARBA" id="ARBA00023192"/>
    </source>
</evidence>
<feature type="binding site" evidence="12">
    <location>
        <begin position="394"/>
        <end position="397"/>
    </location>
    <ligand>
        <name>FAD</name>
        <dbReference type="ChEBI" id="CHEBI:57692"/>
    </ligand>
</feature>
<dbReference type="PRINTS" id="PR00369">
    <property type="entry name" value="FLAVODOXIN"/>
</dbReference>
<dbReference type="InterPro" id="IPR017938">
    <property type="entry name" value="Riboflavin_synthase-like_b-brl"/>
</dbReference>
<feature type="binding site" evidence="12">
    <location>
        <position position="330"/>
    </location>
    <ligand>
        <name>FAD</name>
        <dbReference type="ChEBI" id="CHEBI:57692"/>
    </ligand>
</feature>
<dbReference type="InterPro" id="IPR039261">
    <property type="entry name" value="FNR_nucleotide-bd"/>
</dbReference>
<organism evidence="15 16">
    <name type="scientific">Aliiglaciecola lipolytica E3</name>
    <dbReference type="NCBI Taxonomy" id="1127673"/>
    <lineage>
        <taxon>Bacteria</taxon>
        <taxon>Pseudomonadati</taxon>
        <taxon>Pseudomonadota</taxon>
        <taxon>Gammaproteobacteria</taxon>
        <taxon>Alteromonadales</taxon>
        <taxon>Alteromonadaceae</taxon>
        <taxon>Aliiglaciecola</taxon>
    </lineage>
</organism>
<comment type="cofactor">
    <cofactor evidence="11 12">
        <name>FMN</name>
        <dbReference type="ChEBI" id="CHEBI:58210"/>
    </cofactor>
    <text evidence="11 12">Binds 1 FMN per subunit.</text>
</comment>
<keyword evidence="8 11" id="KW-0560">Oxidoreductase</keyword>
<dbReference type="Pfam" id="PF00258">
    <property type="entry name" value="Flavodoxin_1"/>
    <property type="match status" value="1"/>
</dbReference>
<dbReference type="SUPFAM" id="SSF52343">
    <property type="entry name" value="Ferredoxin reductase-like, C-terminal NADP-linked domain"/>
    <property type="match status" value="1"/>
</dbReference>
<dbReference type="InterPro" id="IPR008254">
    <property type="entry name" value="Flavodoxin/NO_synth"/>
</dbReference>
<feature type="binding site" evidence="12">
    <location>
        <begin position="412"/>
        <end position="414"/>
    </location>
    <ligand>
        <name>FAD</name>
        <dbReference type="ChEBI" id="CHEBI:57692"/>
    </ligand>
</feature>
<dbReference type="PIRSF" id="PIRSF000207">
    <property type="entry name" value="SiR-FP_CysJ"/>
    <property type="match status" value="1"/>
</dbReference>
<dbReference type="GO" id="GO:0010181">
    <property type="term" value="F:FMN binding"/>
    <property type="evidence" value="ECO:0007669"/>
    <property type="project" value="InterPro"/>
</dbReference>
<dbReference type="CDD" id="cd06199">
    <property type="entry name" value="SiR"/>
    <property type="match status" value="1"/>
</dbReference>
<dbReference type="PANTHER" id="PTHR19384">
    <property type="entry name" value="NITRIC OXIDE SYNTHASE-RELATED"/>
    <property type="match status" value="1"/>
</dbReference>
<dbReference type="SUPFAM" id="SSF52218">
    <property type="entry name" value="Flavoproteins"/>
    <property type="match status" value="1"/>
</dbReference>